<sequence>MPNPYAAEIGRPIAPACARSTIALSFDGRRLTMIGSPTRIYTAVSGQPTTSGTFDYSEMRQQIRGEGPIPAGTYWIQPSQMWTNRWYNIAPRSVWGDHRITIHIMPGTMTFNRGGFFIHGGSHTGSAGCINLHSGMEKFVKDLEAVVKNSPDCYIPLTVKYR</sequence>
<dbReference type="Gene3D" id="2.40.440.10">
    <property type="entry name" value="L,D-transpeptidase catalytic domain-like"/>
    <property type="match status" value="1"/>
</dbReference>
<protein>
    <recommendedName>
        <fullName evidence="1">Tlde1 domain-containing protein</fullName>
    </recommendedName>
</protein>
<proteinExistence type="predicted"/>
<feature type="domain" description="Tlde1" evidence="1">
    <location>
        <begin position="60"/>
        <end position="135"/>
    </location>
</feature>
<reference evidence="2 3" key="1">
    <citation type="journal article" date="2011" name="J. Bacteriol.">
        <title>Complete genome sequence of Burkholderia gladioli BSR3.</title>
        <authorList>
            <person name="Seo Y.S."/>
            <person name="Lim J."/>
            <person name="Choi B.S."/>
            <person name="Kim H."/>
            <person name="Goo E."/>
            <person name="Lee B."/>
            <person name="Lim J.S."/>
            <person name="Choi I.Y."/>
            <person name="Moon J.S."/>
            <person name="Kim J."/>
            <person name="Hwang I."/>
        </authorList>
    </citation>
    <scope>NUCLEOTIDE SEQUENCE [LARGE SCALE GENOMIC DNA]</scope>
    <source>
        <strain evidence="2 3">BSR3</strain>
    </source>
</reference>
<dbReference type="HOGENOM" id="CLU_1632233_0_0_4"/>
<evidence type="ECO:0000313" key="3">
    <source>
        <dbReference type="Proteomes" id="UP000008316"/>
    </source>
</evidence>
<evidence type="ECO:0000313" key="2">
    <source>
        <dbReference type="EMBL" id="AEA64159.1"/>
    </source>
</evidence>
<dbReference type="AlphaFoldDB" id="F2LPX0"/>
<keyword evidence="3" id="KW-1185">Reference proteome</keyword>
<dbReference type="KEGG" id="bgd:bgla_2g17170"/>
<organism evidence="2 3">
    <name type="scientific">Burkholderia gladioli (strain BSR3)</name>
    <dbReference type="NCBI Taxonomy" id="999541"/>
    <lineage>
        <taxon>Bacteria</taxon>
        <taxon>Pseudomonadati</taxon>
        <taxon>Pseudomonadota</taxon>
        <taxon>Betaproteobacteria</taxon>
        <taxon>Burkholderiales</taxon>
        <taxon>Burkholderiaceae</taxon>
        <taxon>Burkholderia</taxon>
    </lineage>
</organism>
<dbReference type="Proteomes" id="UP000008316">
    <property type="component" value="Chromosome 2"/>
</dbReference>
<dbReference type="Pfam" id="PF10908">
    <property type="entry name" value="Tlde1_dom"/>
    <property type="match status" value="1"/>
</dbReference>
<dbReference type="SUPFAM" id="SSF141523">
    <property type="entry name" value="L,D-transpeptidase catalytic domain-like"/>
    <property type="match status" value="1"/>
</dbReference>
<name>F2LPX0_BURGS</name>
<dbReference type="STRING" id="999541.bgla_2g17170"/>
<dbReference type="InterPro" id="IPR038063">
    <property type="entry name" value="Transpep_catalytic_dom"/>
</dbReference>
<gene>
    <name evidence="2" type="ordered locus">bgla_2g17170</name>
</gene>
<dbReference type="InterPro" id="IPR021225">
    <property type="entry name" value="Tlde1_dom"/>
</dbReference>
<dbReference type="eggNOG" id="ENOG5032B7T">
    <property type="taxonomic scope" value="Bacteria"/>
</dbReference>
<evidence type="ECO:0000259" key="1">
    <source>
        <dbReference type="Pfam" id="PF10908"/>
    </source>
</evidence>
<accession>F2LPX0</accession>
<dbReference type="EMBL" id="CP002600">
    <property type="protein sequence ID" value="AEA64159.1"/>
    <property type="molecule type" value="Genomic_DNA"/>
</dbReference>